<dbReference type="InterPro" id="IPR013783">
    <property type="entry name" value="Ig-like_fold"/>
</dbReference>
<evidence type="ECO:0000256" key="1">
    <source>
        <dbReference type="ARBA" id="ARBA00022729"/>
    </source>
</evidence>
<comment type="caution">
    <text evidence="3">The sequence shown here is derived from an EMBL/GenBank/DDBJ whole genome shotgun (WGS) entry which is preliminary data.</text>
</comment>
<protein>
    <recommendedName>
        <fullName evidence="2">GEVED domain-containing protein</fullName>
    </recommendedName>
</protein>
<keyword evidence="4" id="KW-1185">Reference proteome</keyword>
<keyword evidence="1" id="KW-0732">Signal</keyword>
<proteinExistence type="predicted"/>
<evidence type="ECO:0000313" key="4">
    <source>
        <dbReference type="Proteomes" id="UP001497416"/>
    </source>
</evidence>
<reference evidence="3 4" key="1">
    <citation type="submission" date="2024-05" db="EMBL/GenBank/DDBJ databases">
        <authorList>
            <person name="Duchaud E."/>
        </authorList>
    </citation>
    <scope>NUCLEOTIDE SEQUENCE [LARGE SCALE GENOMIC DNA]</scope>
    <source>
        <strain evidence="3">Ena-SAMPLE-TAB-13-05-2024-13:56:06:370-140302</strain>
    </source>
</reference>
<gene>
    <name evidence="3" type="ORF">T190607A01A_30224</name>
</gene>
<dbReference type="Pfam" id="PF20009">
    <property type="entry name" value="GEVED"/>
    <property type="match status" value="1"/>
</dbReference>
<dbReference type="InterPro" id="IPR045474">
    <property type="entry name" value="GEVED"/>
</dbReference>
<feature type="domain" description="GEVED" evidence="2">
    <location>
        <begin position="721"/>
        <end position="799"/>
    </location>
</feature>
<evidence type="ECO:0000259" key="2">
    <source>
        <dbReference type="Pfam" id="PF20009"/>
    </source>
</evidence>
<evidence type="ECO:0000313" key="3">
    <source>
        <dbReference type="EMBL" id="CAL2088962.1"/>
    </source>
</evidence>
<sequence>MKTVIKKLFYLGVIAFITNIYGQKVDSNQPQKAVWKGKLDYQFVPSIKEQLQNKSFTPATLGRDDFYGKDKRAKGNKVVPGKGLPVGLDPLINKQSRAPQKRIKSTSLTFETTNSTSTPSDPTGAVGRNYYIASWNKAFRIFNKDGTPAMPEASLATLFPGDTDGDPIVLYDSQADRYIVTEFEDDPNGFHVAISQTNDPINGGWHVYSATSFQTGTFPDYTKFSIWSDGYYVTANISASDNAGNTRNGQVWVLERDKMLTGDTSASIQAFSLPGMATNGFYSPQAFNVTDGNLPARGNATIVYMQDDAWAGVTSDHLKLWTINVDWTNSLNSTISAATQIPTAPFTGVFDGGGFSNLSQPSGPDIDAMQATIMNQAQFRKFATHNSVVFNFVVNTNTNDKLAGIRWYELRQSGDDQPWSIYQEGTYTAPENRHAFGASMAMDAAGNIGMGYSSVSSTERISLRYTGRFNGDPLNAMTAVEELIVLSTSDNPAVRYADYSHLTVDPSNNSDFWFVSEYFNNGSRSNMVGVFTLTNPPGADVGVVSIDSPKSGLLTNSEQITVIIKNFGRFDQSNFPVSYRVDGGTTITETYTGTLTQAQTDTFTFSATSNLSALNQTYNIEAFTELPTDANNVNNSTTAQVFNGLVTCTPTAGGCTVDGIKRFILEDINVDDGNDGCNSTGSVTGYVNRKDLTTDLDRSVSTAYTLRAQHNWSSNASGESLSAWIDFNDNGNFEAHEQLIVGESFSVANTLQEFDLNIPQTAPLGSHILRVKAMDGTAGGDINDPCSNYDFGEVHDYSVKIVDSTLSTDDVILENSEIKVLTLPNKQYQIELITDYEDLISFRVFDILGKQIVFNNIIKQGNKYSYSLDMSYATPGVYLIKMGSARSFKTVKLLVK</sequence>
<dbReference type="Gene3D" id="2.60.40.10">
    <property type="entry name" value="Immunoglobulins"/>
    <property type="match status" value="1"/>
</dbReference>
<dbReference type="NCBIfam" id="TIGR04183">
    <property type="entry name" value="Por_Secre_tail"/>
    <property type="match status" value="1"/>
</dbReference>
<dbReference type="Proteomes" id="UP001497416">
    <property type="component" value="Unassembled WGS sequence"/>
</dbReference>
<dbReference type="EMBL" id="CAXIXY010000005">
    <property type="protein sequence ID" value="CAL2088962.1"/>
    <property type="molecule type" value="Genomic_DNA"/>
</dbReference>
<dbReference type="InterPro" id="IPR026444">
    <property type="entry name" value="Secre_tail"/>
</dbReference>
<name>A0ABP1ERL6_9FLAO</name>
<accession>A0ABP1ERL6</accession>
<dbReference type="RefSeq" id="WP_348712604.1">
    <property type="nucleotide sequence ID" value="NZ_CAXIXY010000005.1"/>
</dbReference>
<organism evidence="3 4">
    <name type="scientific">Tenacibaculum platacis</name>
    <dbReference type="NCBI Taxonomy" id="3137852"/>
    <lineage>
        <taxon>Bacteria</taxon>
        <taxon>Pseudomonadati</taxon>
        <taxon>Bacteroidota</taxon>
        <taxon>Flavobacteriia</taxon>
        <taxon>Flavobacteriales</taxon>
        <taxon>Flavobacteriaceae</taxon>
        <taxon>Tenacibaculum</taxon>
    </lineage>
</organism>